<dbReference type="PROSITE" id="PS00136">
    <property type="entry name" value="SUBTILASE_ASP"/>
    <property type="match status" value="1"/>
</dbReference>
<dbReference type="PRINTS" id="PR00723">
    <property type="entry name" value="SUBTILISIN"/>
</dbReference>
<dbReference type="InterPro" id="IPR036852">
    <property type="entry name" value="Peptidase_S8/S53_dom_sf"/>
</dbReference>
<comment type="caution">
    <text evidence="7">The sequence shown here is derived from an EMBL/GenBank/DDBJ whole genome shotgun (WGS) entry which is preliminary data.</text>
</comment>
<evidence type="ECO:0000256" key="3">
    <source>
        <dbReference type="ARBA" id="ARBA00022801"/>
    </source>
</evidence>
<reference evidence="7" key="1">
    <citation type="journal article" date="2015" name="Genome Announc.">
        <title>Draft Genome Sequence of Clostridium tyrobutyricum Strain DIVETGP, Isolated from Cow's Milk for Grana Padano Production.</title>
        <authorList>
            <person name="Soggiu A."/>
            <person name="Piras C."/>
            <person name="Gaiarsa S."/>
            <person name="Sassera D."/>
            <person name="Roncada P."/>
            <person name="Bendixen E."/>
            <person name="Brasca M."/>
            <person name="Bonizzi L."/>
        </authorList>
    </citation>
    <scope>NUCLEOTIDE SEQUENCE [LARGE SCALE GENOMIC DNA]</scope>
    <source>
        <strain evidence="7">DIVETGP</strain>
    </source>
</reference>
<dbReference type="Proteomes" id="UP000019482">
    <property type="component" value="Unassembled WGS sequence"/>
</dbReference>
<dbReference type="InterPro" id="IPR050131">
    <property type="entry name" value="Peptidase_S8_subtilisin-like"/>
</dbReference>
<dbReference type="SUPFAM" id="SSF52743">
    <property type="entry name" value="Subtilisin-like"/>
    <property type="match status" value="1"/>
</dbReference>
<dbReference type="EMBL" id="CBXI010000040">
    <property type="protein sequence ID" value="CDL92296.1"/>
    <property type="molecule type" value="Genomic_DNA"/>
</dbReference>
<dbReference type="AlphaFoldDB" id="W6N776"/>
<evidence type="ECO:0000256" key="5">
    <source>
        <dbReference type="PROSITE-ProRule" id="PRU01240"/>
    </source>
</evidence>
<evidence type="ECO:0000259" key="6">
    <source>
        <dbReference type="Pfam" id="PF00082"/>
    </source>
</evidence>
<organism evidence="7 8">
    <name type="scientific">Clostridium tyrobutyricum DIVETGP</name>
    <dbReference type="NCBI Taxonomy" id="1408889"/>
    <lineage>
        <taxon>Bacteria</taxon>
        <taxon>Bacillati</taxon>
        <taxon>Bacillota</taxon>
        <taxon>Clostridia</taxon>
        <taxon>Eubacteriales</taxon>
        <taxon>Clostridiaceae</taxon>
        <taxon>Clostridium</taxon>
    </lineage>
</organism>
<gene>
    <name evidence="7" type="ORF">CTDIVETGP_2366</name>
</gene>
<proteinExistence type="inferred from homology"/>
<keyword evidence="3 5" id="KW-0378">Hydrolase</keyword>
<dbReference type="PROSITE" id="PS51892">
    <property type="entry name" value="SUBTILASE"/>
    <property type="match status" value="1"/>
</dbReference>
<protein>
    <recommendedName>
        <fullName evidence="6">Peptidase S8/S53 domain-containing protein</fullName>
    </recommendedName>
</protein>
<dbReference type="GO" id="GO:0004252">
    <property type="term" value="F:serine-type endopeptidase activity"/>
    <property type="evidence" value="ECO:0007669"/>
    <property type="project" value="UniProtKB-UniRule"/>
</dbReference>
<sequence>MKNNTNLIFYDGIVIDIMKKKILSLLAGIFIILGLFQNVSASTYKDQLKMNTSRYIVTVSSKQDISKIKSSIPKAEVKDLSNGQAVVYSEDISKNTLKKDLSKVKNIRSIRNPVKMKIDGYSRKMNVNSARSLEWDIPDVMADSAWSNISQKKTVKIAVVDTGVDYNNSLLKGKIDVSDGYNFISNNSNAMDDSGHGTGVTGIIATNSNVKSKDLIGVTGNLNVEIIPVKVLDSSGTGDSDIIAEGIQYAADKGADIINLSFGGKGLAPEIDSAIQYAKSKGSFVVAAAGNDNADVKDYSPASNSNVFTVSALNMRNSKSYYSNYGYNVQGAAPGDNILSVELNNQYYFMTGTSMAAPIVSSVAAMVKAANPNLNSTQIAQILDESTDKIGNQHRNIYYGYGKINAVKAVKQAVAK</sequence>
<evidence type="ECO:0000313" key="8">
    <source>
        <dbReference type="Proteomes" id="UP000019482"/>
    </source>
</evidence>
<dbReference type="PANTHER" id="PTHR43806:SF11">
    <property type="entry name" value="CEREVISIN-RELATED"/>
    <property type="match status" value="1"/>
</dbReference>
<feature type="active site" description="Charge relay system" evidence="5">
    <location>
        <position position="161"/>
    </location>
</feature>
<dbReference type="InterPro" id="IPR000209">
    <property type="entry name" value="Peptidase_S8/S53_dom"/>
</dbReference>
<dbReference type="InterPro" id="IPR015500">
    <property type="entry name" value="Peptidase_S8_subtilisin-rel"/>
</dbReference>
<dbReference type="OrthoDB" id="9798386at2"/>
<dbReference type="Pfam" id="PF00082">
    <property type="entry name" value="Peptidase_S8"/>
    <property type="match status" value="1"/>
</dbReference>
<comment type="similarity">
    <text evidence="1 5">Belongs to the peptidase S8 family.</text>
</comment>
<keyword evidence="2 5" id="KW-0645">Protease</keyword>
<evidence type="ECO:0000256" key="2">
    <source>
        <dbReference type="ARBA" id="ARBA00022670"/>
    </source>
</evidence>
<keyword evidence="4 5" id="KW-0720">Serine protease</keyword>
<evidence type="ECO:0000256" key="4">
    <source>
        <dbReference type="ARBA" id="ARBA00022825"/>
    </source>
</evidence>
<dbReference type="Gene3D" id="3.40.50.200">
    <property type="entry name" value="Peptidase S8/S53 domain"/>
    <property type="match status" value="1"/>
</dbReference>
<evidence type="ECO:0000313" key="7">
    <source>
        <dbReference type="EMBL" id="CDL92296.1"/>
    </source>
</evidence>
<keyword evidence="8" id="KW-1185">Reference proteome</keyword>
<dbReference type="PANTHER" id="PTHR43806">
    <property type="entry name" value="PEPTIDASE S8"/>
    <property type="match status" value="1"/>
</dbReference>
<accession>W6N776</accession>
<feature type="active site" description="Charge relay system" evidence="5">
    <location>
        <position position="354"/>
    </location>
</feature>
<name>W6N776_CLOTY</name>
<evidence type="ECO:0000256" key="1">
    <source>
        <dbReference type="ARBA" id="ARBA00011073"/>
    </source>
</evidence>
<dbReference type="GO" id="GO:0006508">
    <property type="term" value="P:proteolysis"/>
    <property type="evidence" value="ECO:0007669"/>
    <property type="project" value="UniProtKB-KW"/>
</dbReference>
<feature type="active site" description="Charge relay system" evidence="5">
    <location>
        <position position="196"/>
    </location>
</feature>
<dbReference type="InterPro" id="IPR023827">
    <property type="entry name" value="Peptidase_S8_Asp-AS"/>
</dbReference>
<feature type="domain" description="Peptidase S8/S53" evidence="6">
    <location>
        <begin position="153"/>
        <end position="402"/>
    </location>
</feature>